<dbReference type="InterPro" id="IPR007865">
    <property type="entry name" value="Aminopep_P_N"/>
</dbReference>
<keyword evidence="6" id="KW-0479">Metal-binding</keyword>
<sequence length="437" mass="48702">MTRQEYEDRRQALIAKMAPGSAAIIFAAPEATRNADSEYPYRQSSDFWYLTGFNEPEAALVLVKSDDNHHHSVLFNRVRDLTAEIWFGRRLGQDAAPARLGIDRALPFDDINEQLHLLLNGLDVIYHAQGYYAYADSIVDGAMDRLRNGFRQNLSAPATVTDWRPWLHDMRLIKSAQEIAVMRRAGEITAMAHTRAMEKCRAGMFEYQLEGEIHHEFNRHGARYPSYNTIVGSGDNGCILHYTENESQLRDGDLVLIDAGCEYQGYAGDITRTFPVSGKFTPAQRQIYDIVLASEYKALAIFGPGRSIKEATEAAVRVMVEGLVAIGVMTGDVDQLIAERAHRQFFMHGLSHWLGMDVHDVGHYGDVDRSRTLEPGMVLTVEPGLYIAPDADVPAAYRGIGIRIEDDILITASGIEILTGDVVKEADEIEALMAAAR</sequence>
<keyword evidence="5" id="KW-0645">Protease</keyword>
<name>A0A848MEC9_9GAMM</name>
<dbReference type="PANTHER" id="PTHR43226">
    <property type="entry name" value="XAA-PRO AMINOPEPTIDASE 3"/>
    <property type="match status" value="1"/>
</dbReference>
<dbReference type="GO" id="GO:0005829">
    <property type="term" value="C:cytosol"/>
    <property type="evidence" value="ECO:0007669"/>
    <property type="project" value="TreeGrafter"/>
</dbReference>
<dbReference type="InterPro" id="IPR001714">
    <property type="entry name" value="Pept_M24_MAP"/>
</dbReference>
<organism evidence="14 15">
    <name type="scientific">Rouxiella aceris</name>
    <dbReference type="NCBI Taxonomy" id="2703884"/>
    <lineage>
        <taxon>Bacteria</taxon>
        <taxon>Pseudomonadati</taxon>
        <taxon>Pseudomonadota</taxon>
        <taxon>Gammaproteobacteria</taxon>
        <taxon>Enterobacterales</taxon>
        <taxon>Yersiniaceae</taxon>
        <taxon>Rouxiella</taxon>
    </lineage>
</organism>
<dbReference type="EC" id="3.4.11.9" evidence="4"/>
<comment type="cofactor">
    <cofactor evidence="2">
        <name>Mn(2+)</name>
        <dbReference type="ChEBI" id="CHEBI:29035"/>
    </cofactor>
</comment>
<dbReference type="CDD" id="cd01087">
    <property type="entry name" value="Prolidase"/>
    <property type="match status" value="1"/>
</dbReference>
<dbReference type="GO" id="GO:0030145">
    <property type="term" value="F:manganese ion binding"/>
    <property type="evidence" value="ECO:0007669"/>
    <property type="project" value="InterPro"/>
</dbReference>
<evidence type="ECO:0000256" key="10">
    <source>
        <dbReference type="ARBA" id="ARBA00069363"/>
    </source>
</evidence>
<dbReference type="SUPFAM" id="SSF55920">
    <property type="entry name" value="Creatinase/aminopeptidase"/>
    <property type="match status" value="1"/>
</dbReference>
<keyword evidence="8" id="KW-0482">Metalloprotease</keyword>
<dbReference type="Pfam" id="PF05195">
    <property type="entry name" value="AMP_N"/>
    <property type="match status" value="1"/>
</dbReference>
<dbReference type="PRINTS" id="PR00599">
    <property type="entry name" value="MAPEPTIDASE"/>
</dbReference>
<dbReference type="PROSITE" id="PS00491">
    <property type="entry name" value="PROLINE_PEPTIDASE"/>
    <property type="match status" value="1"/>
</dbReference>
<keyword evidence="9" id="KW-0464">Manganese</keyword>
<dbReference type="InterPro" id="IPR036005">
    <property type="entry name" value="Creatinase/aminopeptidase-like"/>
</dbReference>
<comment type="similarity">
    <text evidence="3">Belongs to the peptidase M24B family.</text>
</comment>
<dbReference type="AlphaFoldDB" id="A0A848MEC9"/>
<evidence type="ECO:0000313" key="15">
    <source>
        <dbReference type="Proteomes" id="UP000585363"/>
    </source>
</evidence>
<evidence type="ECO:0000256" key="3">
    <source>
        <dbReference type="ARBA" id="ARBA00008766"/>
    </source>
</evidence>
<evidence type="ECO:0000256" key="8">
    <source>
        <dbReference type="ARBA" id="ARBA00023049"/>
    </source>
</evidence>
<dbReference type="SMART" id="SM01011">
    <property type="entry name" value="AMP_N"/>
    <property type="match status" value="1"/>
</dbReference>
<evidence type="ECO:0000256" key="4">
    <source>
        <dbReference type="ARBA" id="ARBA00012574"/>
    </source>
</evidence>
<evidence type="ECO:0000256" key="7">
    <source>
        <dbReference type="ARBA" id="ARBA00022801"/>
    </source>
</evidence>
<proteinExistence type="inferred from homology"/>
<evidence type="ECO:0000256" key="2">
    <source>
        <dbReference type="ARBA" id="ARBA00001936"/>
    </source>
</evidence>
<dbReference type="Gene3D" id="3.40.350.10">
    <property type="entry name" value="Creatinase/prolidase N-terminal domain"/>
    <property type="match status" value="1"/>
</dbReference>
<evidence type="ECO:0000256" key="6">
    <source>
        <dbReference type="ARBA" id="ARBA00022723"/>
    </source>
</evidence>
<dbReference type="NCBIfam" id="NF008131">
    <property type="entry name" value="PRK10879.1"/>
    <property type="match status" value="1"/>
</dbReference>
<protein>
    <recommendedName>
        <fullName evidence="10">Xaa-Pro aminopeptidase</fullName>
        <ecNumber evidence="4">3.4.11.9</ecNumber>
    </recommendedName>
    <alternativeName>
        <fullName evidence="11">Aminopeptidase P II</fullName>
    </alternativeName>
    <alternativeName>
        <fullName evidence="12">X-Pro aminopeptidase</fullName>
    </alternativeName>
</protein>
<evidence type="ECO:0000259" key="13">
    <source>
        <dbReference type="SMART" id="SM01011"/>
    </source>
</evidence>
<reference evidence="14 15" key="1">
    <citation type="submission" date="2020-01" db="EMBL/GenBank/DDBJ databases">
        <authorList>
            <person name="Lee S.D."/>
        </authorList>
    </citation>
    <scope>NUCLEOTIDE SEQUENCE [LARGE SCALE GENOMIC DNA]</scope>
    <source>
        <strain evidence="14 15">SAP-1</strain>
    </source>
</reference>
<dbReference type="InterPro" id="IPR029149">
    <property type="entry name" value="Creatin/AminoP/Spt16_N"/>
</dbReference>
<dbReference type="PANTHER" id="PTHR43226:SF4">
    <property type="entry name" value="XAA-PRO AMINOPEPTIDASE 3"/>
    <property type="match status" value="1"/>
</dbReference>
<dbReference type="InterPro" id="IPR001131">
    <property type="entry name" value="Peptidase_M24B_aminopep-P_CS"/>
</dbReference>
<dbReference type="Proteomes" id="UP000585363">
    <property type="component" value="Unassembled WGS sequence"/>
</dbReference>
<keyword evidence="7 14" id="KW-0378">Hydrolase</keyword>
<evidence type="ECO:0000256" key="9">
    <source>
        <dbReference type="ARBA" id="ARBA00023211"/>
    </source>
</evidence>
<dbReference type="GO" id="GO:0006508">
    <property type="term" value="P:proteolysis"/>
    <property type="evidence" value="ECO:0007669"/>
    <property type="project" value="UniProtKB-KW"/>
</dbReference>
<evidence type="ECO:0000256" key="12">
    <source>
        <dbReference type="ARBA" id="ARBA00081411"/>
    </source>
</evidence>
<dbReference type="SUPFAM" id="SSF53092">
    <property type="entry name" value="Creatinase/prolidase N-terminal domain"/>
    <property type="match status" value="1"/>
</dbReference>
<evidence type="ECO:0000256" key="1">
    <source>
        <dbReference type="ARBA" id="ARBA00001424"/>
    </source>
</evidence>
<keyword evidence="14" id="KW-0031">Aminopeptidase</keyword>
<feature type="domain" description="Aminopeptidase P N-terminal" evidence="13">
    <location>
        <begin position="1"/>
        <end position="136"/>
    </location>
</feature>
<dbReference type="InterPro" id="IPR000994">
    <property type="entry name" value="Pept_M24"/>
</dbReference>
<evidence type="ECO:0000313" key="14">
    <source>
        <dbReference type="EMBL" id="NMP25490.1"/>
    </source>
</evidence>
<evidence type="ECO:0000256" key="11">
    <source>
        <dbReference type="ARBA" id="ARBA00075356"/>
    </source>
</evidence>
<gene>
    <name evidence="14" type="primary">pepP</name>
    <name evidence="14" type="ORF">GW590_01140</name>
</gene>
<keyword evidence="15" id="KW-1185">Reference proteome</keyword>
<accession>A0A848MEC9</accession>
<comment type="caution">
    <text evidence="14">The sequence shown here is derived from an EMBL/GenBank/DDBJ whole genome shotgun (WGS) entry which is preliminary data.</text>
</comment>
<evidence type="ECO:0000256" key="5">
    <source>
        <dbReference type="ARBA" id="ARBA00022670"/>
    </source>
</evidence>
<reference evidence="14 15" key="2">
    <citation type="submission" date="2020-06" db="EMBL/GenBank/DDBJ databases">
        <title>Polyphasic characterization of a Rahnella strain isolated from tree sap.</title>
        <authorList>
            <person name="Kim I.S."/>
        </authorList>
    </citation>
    <scope>NUCLEOTIDE SEQUENCE [LARGE SCALE GENOMIC DNA]</scope>
    <source>
        <strain evidence="14 15">SAP-1</strain>
    </source>
</reference>
<dbReference type="InterPro" id="IPR052433">
    <property type="entry name" value="X-Pro_dipept-like"/>
</dbReference>
<dbReference type="FunFam" id="3.90.230.10:FF:000002">
    <property type="entry name" value="Xaa-Pro aminopeptidase 3"/>
    <property type="match status" value="1"/>
</dbReference>
<dbReference type="EMBL" id="JAADJU010000001">
    <property type="protein sequence ID" value="NMP25490.1"/>
    <property type="molecule type" value="Genomic_DNA"/>
</dbReference>
<dbReference type="Pfam" id="PF00557">
    <property type="entry name" value="Peptidase_M24"/>
    <property type="match status" value="1"/>
</dbReference>
<dbReference type="GO" id="GO:0070006">
    <property type="term" value="F:metalloaminopeptidase activity"/>
    <property type="evidence" value="ECO:0007669"/>
    <property type="project" value="InterPro"/>
</dbReference>
<dbReference type="Gene3D" id="3.90.230.10">
    <property type="entry name" value="Creatinase/methionine aminopeptidase superfamily"/>
    <property type="match status" value="1"/>
</dbReference>
<comment type="catalytic activity">
    <reaction evidence="1">
        <text>Release of any N-terminal amino acid, including proline, that is linked to proline, even from a dipeptide or tripeptide.</text>
        <dbReference type="EC" id="3.4.11.9"/>
    </reaction>
</comment>
<dbReference type="RefSeq" id="WP_169401638.1">
    <property type="nucleotide sequence ID" value="NZ_JAADJU010000001.1"/>
</dbReference>